<comment type="caution">
    <text evidence="1">The sequence shown here is derived from an EMBL/GenBank/DDBJ whole genome shotgun (WGS) entry which is preliminary data.</text>
</comment>
<evidence type="ECO:0000313" key="1">
    <source>
        <dbReference type="EMBL" id="GBP89621.1"/>
    </source>
</evidence>
<dbReference type="AlphaFoldDB" id="A0A4C1ZL70"/>
<dbReference type="EMBL" id="BGZK01002013">
    <property type="protein sequence ID" value="GBP89621.1"/>
    <property type="molecule type" value="Genomic_DNA"/>
</dbReference>
<dbReference type="Proteomes" id="UP000299102">
    <property type="component" value="Unassembled WGS sequence"/>
</dbReference>
<reference evidence="1 2" key="1">
    <citation type="journal article" date="2019" name="Commun. Biol.">
        <title>The bagworm genome reveals a unique fibroin gene that provides high tensile strength.</title>
        <authorList>
            <person name="Kono N."/>
            <person name="Nakamura H."/>
            <person name="Ohtoshi R."/>
            <person name="Tomita M."/>
            <person name="Numata K."/>
            <person name="Arakawa K."/>
        </authorList>
    </citation>
    <scope>NUCLEOTIDE SEQUENCE [LARGE SCALE GENOMIC DNA]</scope>
</reference>
<sequence length="235" mass="26083">MNTRHKDDLAAHKTRLLLHNKEGQPVTFAGVGGELNVDFMLFIRSMKMQDWRLLDSASMSAHRLIIYRISGAREPSRVRNRRTSLPISGIMGLTYRAASRRCKARSNVVNSLALADGVSADMGGTMAGMLCALCPDKDPGWDTDYHRLIRVTTAPVLSGKDAMLMNCVELGRIVGSLPNTAPCLDGISSRIVQHIFKAAQSEFVRIYEKCVREGVFPRMWKSGRPLIIPKNNASR</sequence>
<accession>A0A4C1ZL70</accession>
<dbReference type="OrthoDB" id="411871at2759"/>
<evidence type="ECO:0000313" key="2">
    <source>
        <dbReference type="Proteomes" id="UP000299102"/>
    </source>
</evidence>
<organism evidence="1 2">
    <name type="scientific">Eumeta variegata</name>
    <name type="common">Bagworm moth</name>
    <name type="synonym">Eumeta japonica</name>
    <dbReference type="NCBI Taxonomy" id="151549"/>
    <lineage>
        <taxon>Eukaryota</taxon>
        <taxon>Metazoa</taxon>
        <taxon>Ecdysozoa</taxon>
        <taxon>Arthropoda</taxon>
        <taxon>Hexapoda</taxon>
        <taxon>Insecta</taxon>
        <taxon>Pterygota</taxon>
        <taxon>Neoptera</taxon>
        <taxon>Endopterygota</taxon>
        <taxon>Lepidoptera</taxon>
        <taxon>Glossata</taxon>
        <taxon>Ditrysia</taxon>
        <taxon>Tineoidea</taxon>
        <taxon>Psychidae</taxon>
        <taxon>Oiketicinae</taxon>
        <taxon>Eumeta</taxon>
    </lineage>
</organism>
<name>A0A4C1ZL70_EUMVA</name>
<evidence type="ECO:0008006" key="3">
    <source>
        <dbReference type="Google" id="ProtNLM"/>
    </source>
</evidence>
<gene>
    <name evidence="1" type="ORF">EVAR_57640_1</name>
</gene>
<keyword evidence="2" id="KW-1185">Reference proteome</keyword>
<proteinExistence type="predicted"/>
<protein>
    <recommendedName>
        <fullName evidence="3">115 kDa protein in type-1 retrotransposable element R1DM</fullName>
    </recommendedName>
</protein>